<evidence type="ECO:0000256" key="6">
    <source>
        <dbReference type="ARBA" id="ARBA00022729"/>
    </source>
</evidence>
<evidence type="ECO:0000313" key="18">
    <source>
        <dbReference type="Proteomes" id="UP001187315"/>
    </source>
</evidence>
<evidence type="ECO:0000256" key="7">
    <source>
        <dbReference type="ARBA" id="ARBA00022737"/>
    </source>
</evidence>
<evidence type="ECO:0000256" key="8">
    <source>
        <dbReference type="ARBA" id="ARBA00022989"/>
    </source>
</evidence>
<dbReference type="PROSITE" id="PS50853">
    <property type="entry name" value="FN3"/>
    <property type="match status" value="6"/>
</dbReference>
<evidence type="ECO:0000256" key="3">
    <source>
        <dbReference type="ARBA" id="ARBA00009588"/>
    </source>
</evidence>
<dbReference type="FunFam" id="2.60.40.10:FF:000133">
    <property type="entry name" value="Neogenin isoform 1"/>
    <property type="match status" value="1"/>
</dbReference>
<dbReference type="Pfam" id="PF13895">
    <property type="entry name" value="Ig_2"/>
    <property type="match status" value="1"/>
</dbReference>
<feature type="domain" description="Fibronectin type-III" evidence="16">
    <location>
        <begin position="459"/>
        <end position="552"/>
    </location>
</feature>
<gene>
    <name evidence="17" type="ORF">Q7C36_001377</name>
</gene>
<dbReference type="InterPro" id="IPR036116">
    <property type="entry name" value="FN3_sf"/>
</dbReference>
<feature type="transmembrane region" description="Helical" evidence="14">
    <location>
        <begin position="1113"/>
        <end position="1137"/>
    </location>
</feature>
<dbReference type="InterPro" id="IPR036179">
    <property type="entry name" value="Ig-like_dom_sf"/>
</dbReference>
<dbReference type="Proteomes" id="UP001187315">
    <property type="component" value="Unassembled WGS sequence"/>
</dbReference>
<evidence type="ECO:0000256" key="4">
    <source>
        <dbReference type="ARBA" id="ARBA00022475"/>
    </source>
</evidence>
<dbReference type="SUPFAM" id="SSF49265">
    <property type="entry name" value="Fibronectin type III"/>
    <property type="match status" value="3"/>
</dbReference>
<feature type="domain" description="Ig-like" evidence="15">
    <location>
        <begin position="141"/>
        <end position="227"/>
    </location>
</feature>
<feature type="region of interest" description="Disordered" evidence="13">
    <location>
        <begin position="1273"/>
        <end position="1331"/>
    </location>
</feature>
<organism evidence="17 18">
    <name type="scientific">Tachysurus vachellii</name>
    <name type="common">Darkbarbel catfish</name>
    <name type="synonym">Pelteobagrus vachellii</name>
    <dbReference type="NCBI Taxonomy" id="175792"/>
    <lineage>
        <taxon>Eukaryota</taxon>
        <taxon>Metazoa</taxon>
        <taxon>Chordata</taxon>
        <taxon>Craniata</taxon>
        <taxon>Vertebrata</taxon>
        <taxon>Euteleostomi</taxon>
        <taxon>Actinopterygii</taxon>
        <taxon>Neopterygii</taxon>
        <taxon>Teleostei</taxon>
        <taxon>Ostariophysi</taxon>
        <taxon>Siluriformes</taxon>
        <taxon>Bagridae</taxon>
        <taxon>Tachysurus</taxon>
    </lineage>
</organism>
<keyword evidence="9 14" id="KW-0472">Membrane</keyword>
<feature type="domain" description="Ig-like" evidence="15">
    <location>
        <begin position="329"/>
        <end position="414"/>
    </location>
</feature>
<dbReference type="PANTHER" id="PTHR44170:SF14">
    <property type="entry name" value="NEOGENIN"/>
    <property type="match status" value="1"/>
</dbReference>
<reference evidence="17" key="1">
    <citation type="submission" date="2023-08" db="EMBL/GenBank/DDBJ databases">
        <title>Pelteobagrus vachellii genome.</title>
        <authorList>
            <person name="Liu H."/>
        </authorList>
    </citation>
    <scope>NUCLEOTIDE SEQUENCE</scope>
    <source>
        <strain evidence="17">PRFRI_2022a</strain>
        <tissue evidence="17">Muscle</tissue>
    </source>
</reference>
<dbReference type="Pfam" id="PF13927">
    <property type="entry name" value="Ig_3"/>
    <property type="match status" value="2"/>
</dbReference>
<dbReference type="GO" id="GO:0098609">
    <property type="term" value="P:cell-cell adhesion"/>
    <property type="evidence" value="ECO:0007669"/>
    <property type="project" value="TreeGrafter"/>
</dbReference>
<dbReference type="SMART" id="SM00408">
    <property type="entry name" value="IGc2"/>
    <property type="match status" value="4"/>
</dbReference>
<dbReference type="FunFam" id="2.60.40.10:FF:000004">
    <property type="entry name" value="DCC isoform 1"/>
    <property type="match status" value="2"/>
</dbReference>
<evidence type="ECO:0000259" key="16">
    <source>
        <dbReference type="PROSITE" id="PS50853"/>
    </source>
</evidence>
<dbReference type="FunFam" id="2.60.40.10:FF:000187">
    <property type="entry name" value="neogenin isoform X2"/>
    <property type="match status" value="1"/>
</dbReference>
<dbReference type="CDD" id="cd00063">
    <property type="entry name" value="FN3"/>
    <property type="match status" value="6"/>
</dbReference>
<dbReference type="Gene3D" id="2.60.40.10">
    <property type="entry name" value="Immunoglobulins"/>
    <property type="match status" value="10"/>
</dbReference>
<keyword evidence="4" id="KW-1003">Cell membrane</keyword>
<evidence type="ECO:0000256" key="2">
    <source>
        <dbReference type="ARBA" id="ARBA00004479"/>
    </source>
</evidence>
<feature type="domain" description="Ig-like" evidence="15">
    <location>
        <begin position="230"/>
        <end position="324"/>
    </location>
</feature>
<feature type="region of interest" description="Disordered" evidence="13">
    <location>
        <begin position="1143"/>
        <end position="1170"/>
    </location>
</feature>
<dbReference type="PANTHER" id="PTHR44170">
    <property type="entry name" value="PROTEIN SIDEKICK"/>
    <property type="match status" value="1"/>
</dbReference>
<dbReference type="InterPro" id="IPR003961">
    <property type="entry name" value="FN3_dom"/>
</dbReference>
<dbReference type="FunFam" id="2.60.40.10:FF:000101">
    <property type="entry name" value="Neogenin isoform 1"/>
    <property type="match status" value="1"/>
</dbReference>
<dbReference type="PROSITE" id="PS50835">
    <property type="entry name" value="IG_LIKE"/>
    <property type="match status" value="4"/>
</dbReference>
<dbReference type="PRINTS" id="PR00014">
    <property type="entry name" value="FNTYPEIII"/>
</dbReference>
<dbReference type="SMART" id="SM00409">
    <property type="entry name" value="IG"/>
    <property type="match status" value="4"/>
</dbReference>
<proteinExistence type="inferred from homology"/>
<protein>
    <recommendedName>
        <fullName evidence="19">Neogenin-like</fullName>
    </recommendedName>
</protein>
<dbReference type="InterPro" id="IPR003599">
    <property type="entry name" value="Ig_sub"/>
</dbReference>
<dbReference type="InterPro" id="IPR010560">
    <property type="entry name" value="Neogenin_C"/>
</dbReference>
<keyword evidence="5 14" id="KW-0812">Transmembrane</keyword>
<dbReference type="Pfam" id="PF00041">
    <property type="entry name" value="fn3"/>
    <property type="match status" value="6"/>
</dbReference>
<dbReference type="SUPFAM" id="SSF48726">
    <property type="entry name" value="Immunoglobulin"/>
    <property type="match status" value="4"/>
</dbReference>
<dbReference type="InterPro" id="IPR007110">
    <property type="entry name" value="Ig-like_dom"/>
</dbReference>
<feature type="domain" description="Fibronectin type-III" evidence="16">
    <location>
        <begin position="875"/>
        <end position="971"/>
    </location>
</feature>
<feature type="region of interest" description="Disordered" evidence="13">
    <location>
        <begin position="1184"/>
        <end position="1212"/>
    </location>
</feature>
<feature type="domain" description="Ig-like" evidence="15">
    <location>
        <begin position="43"/>
        <end position="129"/>
    </location>
</feature>
<dbReference type="Pfam" id="PF07679">
    <property type="entry name" value="I-set"/>
    <property type="match status" value="1"/>
</dbReference>
<keyword evidence="10" id="KW-1015">Disulfide bond</keyword>
<feature type="domain" description="Fibronectin type-III" evidence="16">
    <location>
        <begin position="653"/>
        <end position="747"/>
    </location>
</feature>
<evidence type="ECO:0000256" key="14">
    <source>
        <dbReference type="SAM" id="Phobius"/>
    </source>
</evidence>
<comment type="caution">
    <text evidence="17">The sequence shown here is derived from an EMBL/GenBank/DDBJ whole genome shotgun (WGS) entry which is preliminary data.</text>
</comment>
<dbReference type="FunFam" id="2.60.40.10:FF:000106">
    <property type="entry name" value="Neogenin isoform 1"/>
    <property type="match status" value="1"/>
</dbReference>
<feature type="region of interest" description="Disordered" evidence="13">
    <location>
        <begin position="1080"/>
        <end position="1104"/>
    </location>
</feature>
<comment type="subcellular location">
    <subcellularLocation>
        <location evidence="1">Cell membrane</location>
    </subcellularLocation>
    <subcellularLocation>
        <location evidence="2">Membrane</location>
        <topology evidence="2">Single-pass type I membrane protein</topology>
    </subcellularLocation>
</comment>
<evidence type="ECO:0000256" key="12">
    <source>
        <dbReference type="ARBA" id="ARBA00023319"/>
    </source>
</evidence>
<dbReference type="EMBL" id="JAVHJS010000001">
    <property type="protein sequence ID" value="KAK2869506.1"/>
    <property type="molecule type" value="Genomic_DNA"/>
</dbReference>
<dbReference type="Pfam" id="PF06583">
    <property type="entry name" value="Neogenin_C"/>
    <property type="match status" value="2"/>
</dbReference>
<name>A0AA88P0Y0_TACVA</name>
<keyword evidence="18" id="KW-1185">Reference proteome</keyword>
<dbReference type="GO" id="GO:0005886">
    <property type="term" value="C:plasma membrane"/>
    <property type="evidence" value="ECO:0007669"/>
    <property type="project" value="UniProtKB-SubCell"/>
</dbReference>
<evidence type="ECO:0000256" key="11">
    <source>
        <dbReference type="ARBA" id="ARBA00023180"/>
    </source>
</evidence>
<dbReference type="FunFam" id="2.60.40.10:FF:000551">
    <property type="entry name" value="Protogenin A"/>
    <property type="match status" value="1"/>
</dbReference>
<dbReference type="InterPro" id="IPR013098">
    <property type="entry name" value="Ig_I-set"/>
</dbReference>
<dbReference type="FunFam" id="2.60.40.10:FF:000189">
    <property type="entry name" value="Neogenin isoform 3"/>
    <property type="match status" value="1"/>
</dbReference>
<dbReference type="FunFam" id="2.60.40.10:FF:000216">
    <property type="entry name" value="neogenin isoform X1"/>
    <property type="match status" value="1"/>
</dbReference>
<keyword evidence="6" id="KW-0732">Signal</keyword>
<feature type="region of interest" description="Disordered" evidence="13">
    <location>
        <begin position="432"/>
        <end position="461"/>
    </location>
</feature>
<feature type="domain" description="Fibronectin type-III" evidence="16">
    <location>
        <begin position="558"/>
        <end position="648"/>
    </location>
</feature>
<keyword evidence="11" id="KW-0325">Glycoprotein</keyword>
<feature type="compositionally biased region" description="Pro residues" evidence="13">
    <location>
        <begin position="450"/>
        <end position="460"/>
    </location>
</feature>
<evidence type="ECO:0000313" key="17">
    <source>
        <dbReference type="EMBL" id="KAK2869506.1"/>
    </source>
</evidence>
<sequence length="1431" mass="156785">MAAERRLAPAVSHRVSSWLCLRTERARGRDVQNFCSVKRHFNPFWFSVEPSDTLAVRGSPALLNCSVSSELPAKVHWKKDGVLLNPDDRRQVLLEGSLLISSVMHSKHNKPDEGVYQCVATIENLGTISSRTARLDVAGTPRFSGQPETTSVHFGENQVLSCEVNADLVSFIRWERDKQPVLLDQRVYMLPSGALVISNATEVDAGLYRCVLENAGPTKTSDEAELQILPETSEVRRLEFLLQPGSMSRVVGDSVLFPCVVSGFPAASVRWMRDDRVIDDSDSRFELLGGGSLQIFNLTEEDGGMYSCLADNTNDSVEARAELTIQVPPKFLKTPTNTYAHEATDIVFECEATGSPAPTIKWVKNGDAVVPSDYFRILKEQNLQVQGLVKTDEGFYQCLAENEVGNIQASAQLVILDPATPSSSPTLIRATADRVTPGSGGSSGSNPGPGAAPGPVPSPPRDVVASLVSTRFIKLTWRLPLEPQGDDITYSVYFGLEGAKRERTVNTSRPGETQVTIQNLKPDTKYSFRVVAYNKHGRGESSAPLKVATQPEVQVPGPAPNFQAVVQTSTSTSLTWDKPLTGNGDIQNYKVYYMEKNLGNEKDVEVSGLSYTMTGLKKFTEYNFRVVAYNKHGPGVSTDDVSVRTYSDVPSAAPQNMTAEVLNSKSIMVRWQPPPSDAQNGEIIDYKIRYKKGTRKSEPLEITAGNQLSKLIDGLQRGTEYSVRVSAITVNGSGPATDWTTVETFESDLDESRVPDVPGSLHVRPLVSSIVVSWSPPENQDIMVRGYIIGYGIGNPHSQTIKVDYKQRYYNIENLDPSSQYVITLKAYNNMGEGIPVYESALTRPQTDPVDPDVDLYELFHPPYTPVPDPIPMMPPVGVQASVLSHDTIKVTWADNSLPKNQKITDARFYTVRWKTNIPANTKFKTANTTNLSHMVTGLKPNTLYEFSVMVTKGRKTSTWSMTAHGTTLEATPSSAPKDVTVVSKEGRPRTIIVNWQPPSEANGKITGYIIYYSTDVNAEVHDWVIEPVVGNRLTHQIQELTLDTTYYFKIQARNSKGMGPMSDAVQFRTLKAESSDKMANDQASGIPGKPGRPATLEPGIGKSGMPGSENHILVIVIIVSVGGFIIIALVVGALLCSRRSTSQQKKKRAACKSSNGSHKYKGNSKDLKPPDLWIHHERLELKPIDKSPEPNPVMTDTPIPRSSQDITPVDGTMDPILQRRNSYRAVISAHPIHSLDNHHHHYHLGSLASPTHNYLQHTGSPRPLASSISYLDRAESPESVRNTPTTDLLPASAQPSCSIDHSETDISYHSSAAEDEPSYNPPTAHVRPTHPLKSFAVPSVPAHASAYEGVSLPSTPLLSQTGAHSVKTASIGTLGRTRTPMPVIVPNAPDVPDSSRMLEECESKYEKDELSEEMAHLEGLMKDLNAITTA</sequence>
<feature type="domain" description="Fibronectin type-III" evidence="16">
    <location>
        <begin position="976"/>
        <end position="1073"/>
    </location>
</feature>
<evidence type="ECO:0000259" key="15">
    <source>
        <dbReference type="PROSITE" id="PS50835"/>
    </source>
</evidence>
<accession>A0AA88P0Y0</accession>
<dbReference type="InterPro" id="IPR013783">
    <property type="entry name" value="Ig-like_fold"/>
</dbReference>
<evidence type="ECO:0000256" key="9">
    <source>
        <dbReference type="ARBA" id="ARBA00023136"/>
    </source>
</evidence>
<dbReference type="InterPro" id="IPR003598">
    <property type="entry name" value="Ig_sub2"/>
</dbReference>
<evidence type="ECO:0000256" key="5">
    <source>
        <dbReference type="ARBA" id="ARBA00022692"/>
    </source>
</evidence>
<dbReference type="SMART" id="SM00060">
    <property type="entry name" value="FN3"/>
    <property type="match status" value="6"/>
</dbReference>
<dbReference type="CDD" id="cd05722">
    <property type="entry name" value="IgI_1_Neogenin_like"/>
    <property type="match status" value="1"/>
</dbReference>
<keyword evidence="8 14" id="KW-1133">Transmembrane helix</keyword>
<evidence type="ECO:0000256" key="10">
    <source>
        <dbReference type="ARBA" id="ARBA00023157"/>
    </source>
</evidence>
<feature type="domain" description="Fibronectin type-III" evidence="16">
    <location>
        <begin position="757"/>
        <end position="847"/>
    </location>
</feature>
<evidence type="ECO:0000256" key="13">
    <source>
        <dbReference type="SAM" id="MobiDB-lite"/>
    </source>
</evidence>
<keyword evidence="7" id="KW-0677">Repeat</keyword>
<keyword evidence="12" id="KW-0393">Immunoglobulin domain</keyword>
<evidence type="ECO:0000256" key="1">
    <source>
        <dbReference type="ARBA" id="ARBA00004236"/>
    </source>
</evidence>
<evidence type="ECO:0008006" key="19">
    <source>
        <dbReference type="Google" id="ProtNLM"/>
    </source>
</evidence>
<dbReference type="FunFam" id="2.60.40.10:FF:000273">
    <property type="entry name" value="contactin-3 isoform X1"/>
    <property type="match status" value="1"/>
</dbReference>
<comment type="similarity">
    <text evidence="3">Belongs to the immunoglobulin superfamily. DCC family.</text>
</comment>